<protein>
    <submittedName>
        <fullName evidence="2">Lysophospholipase</fullName>
    </submittedName>
</protein>
<dbReference type="CDD" id="cd01834">
    <property type="entry name" value="SGNH_hydrolase_like_2"/>
    <property type="match status" value="1"/>
</dbReference>
<dbReference type="PANTHER" id="PTHR30383:SF5">
    <property type="entry name" value="SGNH HYDROLASE-TYPE ESTERASE DOMAIN-CONTAINING PROTEIN"/>
    <property type="match status" value="1"/>
</dbReference>
<dbReference type="InterPro" id="IPR051532">
    <property type="entry name" value="Ester_Hydrolysis_Enzymes"/>
</dbReference>
<dbReference type="Pfam" id="PF13472">
    <property type="entry name" value="Lipase_GDSL_2"/>
    <property type="match status" value="1"/>
</dbReference>
<keyword evidence="3" id="KW-1185">Reference proteome</keyword>
<evidence type="ECO:0000313" key="3">
    <source>
        <dbReference type="Proteomes" id="UP000309872"/>
    </source>
</evidence>
<evidence type="ECO:0000259" key="1">
    <source>
        <dbReference type="Pfam" id="PF13472"/>
    </source>
</evidence>
<comment type="caution">
    <text evidence="2">The sequence shown here is derived from an EMBL/GenBank/DDBJ whole genome shotgun (WGS) entry which is preliminary data.</text>
</comment>
<reference evidence="2 3" key="1">
    <citation type="submission" date="2019-04" db="EMBL/GenBank/DDBJ databases">
        <title>Sphingobacterium olei sp. nov., isolated from oil-contaminated soil.</title>
        <authorList>
            <person name="Liu B."/>
        </authorList>
    </citation>
    <scope>NUCLEOTIDE SEQUENCE [LARGE SCALE GENOMIC DNA]</scope>
    <source>
        <strain evidence="2 3">Y3L14</strain>
    </source>
</reference>
<gene>
    <name evidence="2" type="ORF">FAZ19_22580</name>
</gene>
<proteinExistence type="predicted"/>
<dbReference type="Proteomes" id="UP000309872">
    <property type="component" value="Unassembled WGS sequence"/>
</dbReference>
<dbReference type="EMBL" id="SUKA01000011">
    <property type="protein sequence ID" value="TJY60726.1"/>
    <property type="molecule type" value="Genomic_DNA"/>
</dbReference>
<dbReference type="SUPFAM" id="SSF52266">
    <property type="entry name" value="SGNH hydrolase"/>
    <property type="match status" value="1"/>
</dbReference>
<dbReference type="GO" id="GO:0004622">
    <property type="term" value="F:phosphatidylcholine lysophospholipase activity"/>
    <property type="evidence" value="ECO:0007669"/>
    <property type="project" value="TreeGrafter"/>
</dbReference>
<dbReference type="InterPro" id="IPR013830">
    <property type="entry name" value="SGNH_hydro"/>
</dbReference>
<evidence type="ECO:0000313" key="2">
    <source>
        <dbReference type="EMBL" id="TJY60726.1"/>
    </source>
</evidence>
<dbReference type="AlphaFoldDB" id="A0A4U0GPZ2"/>
<dbReference type="PANTHER" id="PTHR30383">
    <property type="entry name" value="THIOESTERASE 1/PROTEASE 1/LYSOPHOSPHOLIPASE L1"/>
    <property type="match status" value="1"/>
</dbReference>
<feature type="domain" description="SGNH hydrolase-type esterase" evidence="1">
    <location>
        <begin position="51"/>
        <end position="239"/>
    </location>
</feature>
<dbReference type="PROSITE" id="PS51318">
    <property type="entry name" value="TAT"/>
    <property type="match status" value="1"/>
</dbReference>
<dbReference type="Gene3D" id="3.40.50.1110">
    <property type="entry name" value="SGNH hydrolase"/>
    <property type="match status" value="1"/>
</dbReference>
<accession>A0A4U0GPZ2</accession>
<name>A0A4U0GPZ2_9SPHI</name>
<dbReference type="OrthoDB" id="9794725at2"/>
<dbReference type="InterPro" id="IPR006311">
    <property type="entry name" value="TAT_signal"/>
</dbReference>
<dbReference type="InterPro" id="IPR036514">
    <property type="entry name" value="SGNH_hydro_sf"/>
</dbReference>
<organism evidence="2 3">
    <name type="scientific">Sphingobacterium alkalisoli</name>
    <dbReference type="NCBI Taxonomy" id="1874115"/>
    <lineage>
        <taxon>Bacteria</taxon>
        <taxon>Pseudomonadati</taxon>
        <taxon>Bacteroidota</taxon>
        <taxon>Sphingobacteriia</taxon>
        <taxon>Sphingobacteriales</taxon>
        <taxon>Sphingobacteriaceae</taxon>
        <taxon>Sphingobacterium</taxon>
    </lineage>
</organism>
<sequence>MDNRRKFLQKSLLTLGGALAGTSLLSAKETSNIGGSKKITINHNDVILFQGDSITDNGRKRDNLEPNNTDAFGKGYAMIAASNLLNKYADKNIQVYNRGISGNKVPQLAERWDTDCIALKPTILSIMIGINDYWHKRNGNYEGSANAYKDQYRKLLDQTLTALPQVKLIIGEPFGVKNVKHVDDSWFPELTQYQQVANEIAKEYHAVFLPYQSIFDKAEKRANGKYWTTDGVHTTLAGANLMAQHWIETVK</sequence>
<dbReference type="RefSeq" id="WP_136823045.1">
    <property type="nucleotide sequence ID" value="NZ_BMJX01000011.1"/>
</dbReference>